<dbReference type="InterPro" id="IPR004199">
    <property type="entry name" value="B-gal_small/dom_5"/>
</dbReference>
<dbReference type="EMBL" id="AP024747">
    <property type="protein sequence ID" value="BCY25840.1"/>
    <property type="molecule type" value="Genomic_DNA"/>
</dbReference>
<dbReference type="RefSeq" id="WP_002528584.1">
    <property type="nucleotide sequence ID" value="NZ_AP024747.1"/>
</dbReference>
<dbReference type="GO" id="GO:0005990">
    <property type="term" value="P:lactose catabolic process"/>
    <property type="evidence" value="ECO:0007669"/>
    <property type="project" value="TreeGrafter"/>
</dbReference>
<evidence type="ECO:0000256" key="2">
    <source>
        <dbReference type="ARBA" id="ARBA00012756"/>
    </source>
</evidence>
<keyword evidence="4" id="KW-0326">Glycosidase</keyword>
<evidence type="ECO:0000256" key="1">
    <source>
        <dbReference type="ARBA" id="ARBA00001412"/>
    </source>
</evidence>
<feature type="domain" description="Beta galactosidase small chain/" evidence="5">
    <location>
        <begin position="1"/>
        <end position="256"/>
    </location>
</feature>
<organism evidence="6 7">
    <name type="scientific">Cutibacterium modestum</name>
    <dbReference type="NCBI Taxonomy" id="2559073"/>
    <lineage>
        <taxon>Bacteria</taxon>
        <taxon>Bacillati</taxon>
        <taxon>Actinomycetota</taxon>
        <taxon>Actinomycetes</taxon>
        <taxon>Propionibacteriales</taxon>
        <taxon>Propionibacteriaceae</taxon>
        <taxon>Cutibacterium</taxon>
    </lineage>
</organism>
<reference evidence="6" key="1">
    <citation type="submission" date="2021-06" db="EMBL/GenBank/DDBJ databases">
        <title>Genome sequence of Cutibacterium modestum strain KB17-24694.</title>
        <authorList>
            <person name="Dekio I."/>
            <person name="Asahina A."/>
            <person name="Nishida M."/>
        </authorList>
    </citation>
    <scope>NUCLEOTIDE SEQUENCE</scope>
    <source>
        <strain evidence="6">KB17-24694</strain>
    </source>
</reference>
<proteinExistence type="predicted"/>
<dbReference type="PANTHER" id="PTHR46323">
    <property type="entry name" value="BETA-GALACTOSIDASE"/>
    <property type="match status" value="1"/>
</dbReference>
<dbReference type="InterPro" id="IPR050347">
    <property type="entry name" value="Bact_Beta-galactosidase"/>
</dbReference>
<evidence type="ECO:0000256" key="4">
    <source>
        <dbReference type="ARBA" id="ARBA00023295"/>
    </source>
</evidence>
<sequence length="258" mass="27770">MTWGRVGLVAPVLDLFRAPIDNDRASSLARTNIGDVALAAGLDRLVHTTMSVRDEGDDLVVVTRSAAAATSNSMTTTWSWRAVQTDDGSEGVHLDLHVDPHGHWPAMLGRIGVTMGLPAEWTHVSWFGLGPAENYPDSQHAAIWGRWNGEVADLQTPYVMPQENGLRQGIHELTISGSSGGLRLTADGNWPAFAARPWTSQALMNAAHTWELEPDGHTWLTLDAVSAPLGSTSCGPMPIMSHRLYAQPVGLSLTLSLV</sequence>
<keyword evidence="3" id="KW-0378">Hydrolase</keyword>
<dbReference type="Proteomes" id="UP000825072">
    <property type="component" value="Chromosome 1"/>
</dbReference>
<evidence type="ECO:0000256" key="3">
    <source>
        <dbReference type="ARBA" id="ARBA00022801"/>
    </source>
</evidence>
<dbReference type="InterPro" id="IPR014718">
    <property type="entry name" value="GH-type_carb-bd"/>
</dbReference>
<accession>A0AAD1KPV3</accession>
<dbReference type="Gene3D" id="2.70.98.10">
    <property type="match status" value="1"/>
</dbReference>
<name>A0AAD1KPV3_9ACTN</name>
<dbReference type="GO" id="GO:0009341">
    <property type="term" value="C:beta-galactosidase complex"/>
    <property type="evidence" value="ECO:0007669"/>
    <property type="project" value="InterPro"/>
</dbReference>
<protein>
    <recommendedName>
        <fullName evidence="2">beta-galactosidase</fullName>
        <ecNumber evidence="2">3.2.1.23</ecNumber>
    </recommendedName>
</protein>
<dbReference type="PANTHER" id="PTHR46323:SF2">
    <property type="entry name" value="BETA-GALACTOSIDASE"/>
    <property type="match status" value="1"/>
</dbReference>
<dbReference type="GO" id="GO:0030246">
    <property type="term" value="F:carbohydrate binding"/>
    <property type="evidence" value="ECO:0007669"/>
    <property type="project" value="InterPro"/>
</dbReference>
<dbReference type="GO" id="GO:0004565">
    <property type="term" value="F:beta-galactosidase activity"/>
    <property type="evidence" value="ECO:0007669"/>
    <property type="project" value="UniProtKB-EC"/>
</dbReference>
<dbReference type="EC" id="3.2.1.23" evidence="2"/>
<dbReference type="Pfam" id="PF02929">
    <property type="entry name" value="Bgal_small_N"/>
    <property type="match status" value="1"/>
</dbReference>
<dbReference type="InterPro" id="IPR011013">
    <property type="entry name" value="Gal_mutarotase_sf_dom"/>
</dbReference>
<gene>
    <name evidence="6" type="ORF">KB1_18300</name>
</gene>
<dbReference type="GeneID" id="99804661"/>
<dbReference type="SUPFAM" id="SSF74650">
    <property type="entry name" value="Galactose mutarotase-like"/>
    <property type="match status" value="1"/>
</dbReference>
<evidence type="ECO:0000313" key="7">
    <source>
        <dbReference type="Proteomes" id="UP000825072"/>
    </source>
</evidence>
<dbReference type="SMART" id="SM01038">
    <property type="entry name" value="Bgal_small_N"/>
    <property type="match status" value="1"/>
</dbReference>
<dbReference type="AlphaFoldDB" id="A0AAD1KPV3"/>
<evidence type="ECO:0000313" key="6">
    <source>
        <dbReference type="EMBL" id="BCY25840.1"/>
    </source>
</evidence>
<comment type="catalytic activity">
    <reaction evidence="1">
        <text>Hydrolysis of terminal non-reducing beta-D-galactose residues in beta-D-galactosides.</text>
        <dbReference type="EC" id="3.2.1.23"/>
    </reaction>
</comment>
<evidence type="ECO:0000259" key="5">
    <source>
        <dbReference type="SMART" id="SM01038"/>
    </source>
</evidence>